<name>A0A4Q1DEN2_9BACT</name>
<evidence type="ECO:0000313" key="1">
    <source>
        <dbReference type="EMBL" id="RXK87069.1"/>
    </source>
</evidence>
<protein>
    <submittedName>
        <fullName evidence="1">Uncharacterized protein</fullName>
    </submittedName>
</protein>
<dbReference type="AlphaFoldDB" id="A0A4Q1DEN2"/>
<keyword evidence="2" id="KW-1185">Reference proteome</keyword>
<accession>A0A4Q1DEN2</accession>
<proteinExistence type="predicted"/>
<dbReference type="RefSeq" id="WP_129002819.1">
    <property type="nucleotide sequence ID" value="NZ_SDHZ01000001.1"/>
</dbReference>
<reference evidence="1 2" key="1">
    <citation type="submission" date="2019-01" db="EMBL/GenBank/DDBJ databases">
        <title>Filimonas sp. strain TTM-71.</title>
        <authorList>
            <person name="Chen W.-M."/>
        </authorList>
    </citation>
    <scope>NUCLEOTIDE SEQUENCE [LARGE SCALE GENOMIC DNA]</scope>
    <source>
        <strain evidence="1 2">TTM-71</strain>
    </source>
</reference>
<sequence>MKLNITTGILLLCAVVSGCKKEAVDTTPSGIIDTYTLPQGNHDFDTRIVSYHQQYGTYLLYQFTDRDVYWSPTANTKPTMASTGFWSTGVEVAPANVNYISAQLDLIQSQWFSYYSDKFLKEFLPSKILLCSKLDSVYAGYVFVPVFAYSKVTKPIPAYYNYDNITVGFGSDTITKLTATDKRNFMARTNSQFIKSIASRTLSVPPVTFSSSVNYGVTYTSQGAAYAQGILQVYYNGLTAQGDWNAYMAAMVNYSEKELNTSVADTDATAAGILNATKDKNGKIRQRYNMVRNYFINEYQVDLQKIGNAAKGQ</sequence>
<comment type="caution">
    <text evidence="1">The sequence shown here is derived from an EMBL/GenBank/DDBJ whole genome shotgun (WGS) entry which is preliminary data.</text>
</comment>
<dbReference type="OrthoDB" id="1100648at2"/>
<gene>
    <name evidence="1" type="ORF">ESB13_09870</name>
</gene>
<dbReference type="Proteomes" id="UP000290545">
    <property type="component" value="Unassembled WGS sequence"/>
</dbReference>
<dbReference type="PROSITE" id="PS51257">
    <property type="entry name" value="PROKAR_LIPOPROTEIN"/>
    <property type="match status" value="1"/>
</dbReference>
<organism evidence="1 2">
    <name type="scientific">Filimonas effusa</name>
    <dbReference type="NCBI Taxonomy" id="2508721"/>
    <lineage>
        <taxon>Bacteria</taxon>
        <taxon>Pseudomonadati</taxon>
        <taxon>Bacteroidota</taxon>
        <taxon>Chitinophagia</taxon>
        <taxon>Chitinophagales</taxon>
        <taxon>Chitinophagaceae</taxon>
        <taxon>Filimonas</taxon>
    </lineage>
</organism>
<dbReference type="Gene3D" id="3.40.390.70">
    <property type="match status" value="1"/>
</dbReference>
<evidence type="ECO:0000313" key="2">
    <source>
        <dbReference type="Proteomes" id="UP000290545"/>
    </source>
</evidence>
<dbReference type="EMBL" id="SDHZ01000001">
    <property type="protein sequence ID" value="RXK87069.1"/>
    <property type="molecule type" value="Genomic_DNA"/>
</dbReference>